<evidence type="ECO:0000256" key="6">
    <source>
        <dbReference type="ARBA" id="ARBA00023053"/>
    </source>
</evidence>
<gene>
    <name evidence="13" type="ORF">ASEP1449_LOCUS4659</name>
</gene>
<feature type="transmembrane region" description="Helical" evidence="11">
    <location>
        <begin position="79"/>
        <end position="103"/>
    </location>
</feature>
<evidence type="ECO:0000313" key="13">
    <source>
        <dbReference type="EMBL" id="CAD9812834.1"/>
    </source>
</evidence>
<dbReference type="GO" id="GO:0005886">
    <property type="term" value="C:plasma membrane"/>
    <property type="evidence" value="ECO:0007669"/>
    <property type="project" value="TreeGrafter"/>
</dbReference>
<dbReference type="InterPro" id="IPR006153">
    <property type="entry name" value="Cation/H_exchanger_TM"/>
</dbReference>
<keyword evidence="6" id="KW-0915">Sodium</keyword>
<evidence type="ECO:0000256" key="10">
    <source>
        <dbReference type="SAM" id="MobiDB-lite"/>
    </source>
</evidence>
<dbReference type="PANTHER" id="PTHR10110:SF191">
    <property type="entry name" value="SODIUM_HYDROGEN EXCHANGER 8"/>
    <property type="match status" value="1"/>
</dbReference>
<evidence type="ECO:0000256" key="7">
    <source>
        <dbReference type="ARBA" id="ARBA00023065"/>
    </source>
</evidence>
<evidence type="ECO:0000256" key="9">
    <source>
        <dbReference type="ARBA" id="ARBA00023201"/>
    </source>
</evidence>
<feature type="transmembrane region" description="Helical" evidence="11">
    <location>
        <begin position="38"/>
        <end position="58"/>
    </location>
</feature>
<dbReference type="Pfam" id="PF00999">
    <property type="entry name" value="Na_H_Exchanger"/>
    <property type="match status" value="1"/>
</dbReference>
<evidence type="ECO:0000256" key="1">
    <source>
        <dbReference type="ARBA" id="ARBA00004127"/>
    </source>
</evidence>
<comment type="subcellular location">
    <subcellularLocation>
        <location evidence="1">Endomembrane system</location>
        <topology evidence="1">Multi-pass membrane protein</topology>
    </subcellularLocation>
</comment>
<proteinExistence type="predicted"/>
<dbReference type="InterPro" id="IPR018422">
    <property type="entry name" value="Cation/H_exchanger_CPA1"/>
</dbReference>
<dbReference type="GO" id="GO:0015385">
    <property type="term" value="F:sodium:proton antiporter activity"/>
    <property type="evidence" value="ECO:0007669"/>
    <property type="project" value="InterPro"/>
</dbReference>
<feature type="transmembrane region" description="Helical" evidence="11">
    <location>
        <begin position="214"/>
        <end position="231"/>
    </location>
</feature>
<evidence type="ECO:0000256" key="5">
    <source>
        <dbReference type="ARBA" id="ARBA00022989"/>
    </source>
</evidence>
<keyword evidence="9" id="KW-0739">Sodium transport</keyword>
<evidence type="ECO:0000259" key="12">
    <source>
        <dbReference type="Pfam" id="PF00999"/>
    </source>
</evidence>
<name>A0A7S2UA30_9STRA</name>
<dbReference type="GO" id="GO:0098719">
    <property type="term" value="P:sodium ion import across plasma membrane"/>
    <property type="evidence" value="ECO:0007669"/>
    <property type="project" value="TreeGrafter"/>
</dbReference>
<keyword evidence="5 11" id="KW-1133">Transmembrane helix</keyword>
<keyword evidence="8 11" id="KW-0472">Membrane</keyword>
<protein>
    <recommendedName>
        <fullName evidence="12">Cation/H+ exchanger transmembrane domain-containing protein</fullName>
    </recommendedName>
</protein>
<sequence length="335" mass="37758">MCLGLIMGLGVAWLFKTIDLRRTPLLELCLYVPMMYTPFFLAEIARLSGIVTVLFAGIAARRYIEPNLSPGTAHNAITIFRLVAHVTEIIIFIELGLSVFGLSQDDFPVVFIIFSLLGCLFSRACNIYPITFIYNNVCARRPKEQLSDSSESQVDMTDMHPNKNGEIVQPNTGMIDDKKIPIKTAHMLWFSGLRGAVSYALVRTFPATGNQNSFVSTTMMIVLITTFLLGGTTELALQFLGIPTGVDEVEYMKSLDRKHLLRGRLHTFEAFHLRRWVIRGFKKSSKADDLSVTHQDESDLDGYYAEHVEMTEMDHIRTVETDPKVDSVYNFGNKI</sequence>
<evidence type="ECO:0000256" key="3">
    <source>
        <dbReference type="ARBA" id="ARBA00022449"/>
    </source>
</evidence>
<feature type="domain" description="Cation/H+ exchanger transmembrane" evidence="12">
    <location>
        <begin position="2"/>
        <end position="234"/>
    </location>
</feature>
<dbReference type="GO" id="GO:0051453">
    <property type="term" value="P:regulation of intracellular pH"/>
    <property type="evidence" value="ECO:0007669"/>
    <property type="project" value="TreeGrafter"/>
</dbReference>
<feature type="region of interest" description="Disordered" evidence="10">
    <location>
        <begin position="149"/>
        <end position="170"/>
    </location>
</feature>
<dbReference type="EMBL" id="HBHQ01006923">
    <property type="protein sequence ID" value="CAD9812834.1"/>
    <property type="molecule type" value="Transcribed_RNA"/>
</dbReference>
<accession>A0A7S2UA30</accession>
<keyword evidence="4 11" id="KW-0812">Transmembrane</keyword>
<keyword evidence="2" id="KW-0813">Transport</keyword>
<dbReference type="GO" id="GO:0015386">
    <property type="term" value="F:potassium:proton antiporter activity"/>
    <property type="evidence" value="ECO:0007669"/>
    <property type="project" value="TreeGrafter"/>
</dbReference>
<evidence type="ECO:0000256" key="8">
    <source>
        <dbReference type="ARBA" id="ARBA00023136"/>
    </source>
</evidence>
<evidence type="ECO:0000256" key="2">
    <source>
        <dbReference type="ARBA" id="ARBA00022448"/>
    </source>
</evidence>
<feature type="transmembrane region" description="Helical" evidence="11">
    <location>
        <begin position="109"/>
        <end position="134"/>
    </location>
</feature>
<keyword evidence="7" id="KW-0406">Ion transport</keyword>
<evidence type="ECO:0000256" key="4">
    <source>
        <dbReference type="ARBA" id="ARBA00022692"/>
    </source>
</evidence>
<dbReference type="AlphaFoldDB" id="A0A7S2UA30"/>
<dbReference type="PANTHER" id="PTHR10110">
    <property type="entry name" value="SODIUM/HYDROGEN EXCHANGER"/>
    <property type="match status" value="1"/>
</dbReference>
<dbReference type="GO" id="GO:0012505">
    <property type="term" value="C:endomembrane system"/>
    <property type="evidence" value="ECO:0007669"/>
    <property type="project" value="UniProtKB-SubCell"/>
</dbReference>
<reference evidence="13" key="1">
    <citation type="submission" date="2021-01" db="EMBL/GenBank/DDBJ databases">
        <authorList>
            <person name="Corre E."/>
            <person name="Pelletier E."/>
            <person name="Niang G."/>
            <person name="Scheremetjew M."/>
            <person name="Finn R."/>
            <person name="Kale V."/>
            <person name="Holt S."/>
            <person name="Cochrane G."/>
            <person name="Meng A."/>
            <person name="Brown T."/>
            <person name="Cohen L."/>
        </authorList>
    </citation>
    <scope>NUCLEOTIDE SEQUENCE</scope>
    <source>
        <strain evidence="13">CCMP2084</strain>
    </source>
</reference>
<evidence type="ECO:0000256" key="11">
    <source>
        <dbReference type="SAM" id="Phobius"/>
    </source>
</evidence>
<keyword evidence="3" id="KW-0050">Antiport</keyword>
<organism evidence="13">
    <name type="scientific">Attheya septentrionalis</name>
    <dbReference type="NCBI Taxonomy" id="420275"/>
    <lineage>
        <taxon>Eukaryota</taxon>
        <taxon>Sar</taxon>
        <taxon>Stramenopiles</taxon>
        <taxon>Ochrophyta</taxon>
        <taxon>Bacillariophyta</taxon>
        <taxon>Coscinodiscophyceae</taxon>
        <taxon>Chaetocerotophycidae</taxon>
        <taxon>Chaetocerotales</taxon>
        <taxon>Attheyaceae</taxon>
        <taxon>Attheya</taxon>
    </lineage>
</organism>